<name>I5B0S3_9BACT</name>
<keyword evidence="1" id="KW-0812">Transmembrane</keyword>
<reference evidence="2 3" key="2">
    <citation type="submission" date="2012-02" db="EMBL/GenBank/DDBJ databases">
        <title>Improved High-Quality Draft sequence of Desulfobacter postgatei 2ac9.</title>
        <authorList>
            <consortium name="US DOE Joint Genome Institute"/>
            <person name="Lucas S."/>
            <person name="Han J."/>
            <person name="Lapidus A."/>
            <person name="Cheng J.-F."/>
            <person name="Goodwin L."/>
            <person name="Pitluck S."/>
            <person name="Peters L."/>
            <person name="Ovchinnikova G."/>
            <person name="Held B."/>
            <person name="Detter J.C."/>
            <person name="Han C."/>
            <person name="Tapia R."/>
            <person name="Land M."/>
            <person name="Hauser L."/>
            <person name="Kyrpides N."/>
            <person name="Ivanova N."/>
            <person name="Pagani I."/>
            <person name="Orellana R."/>
            <person name="Lovley D."/>
            <person name="Woyke T."/>
        </authorList>
    </citation>
    <scope>NUCLEOTIDE SEQUENCE [LARGE SCALE GENOMIC DNA]</scope>
    <source>
        <strain evidence="2 3">2ac9</strain>
    </source>
</reference>
<reference evidence="2 3" key="1">
    <citation type="submission" date="2011-09" db="EMBL/GenBank/DDBJ databases">
        <authorList>
            <consortium name="US DOE Joint Genome Institute (JGI-PGF)"/>
            <person name="Lucas S."/>
            <person name="Han J."/>
            <person name="Lapidus A."/>
            <person name="Cheng J.-F."/>
            <person name="Goodwin L."/>
            <person name="Pitluck S."/>
            <person name="Peters L."/>
            <person name="Land M.L."/>
            <person name="Hauser L."/>
            <person name="Orellana R."/>
            <person name="Lovley D."/>
            <person name="Woyke T.J."/>
        </authorList>
    </citation>
    <scope>NUCLEOTIDE SEQUENCE [LARGE SCALE GENOMIC DNA]</scope>
    <source>
        <strain evidence="2 3">2ac9</strain>
    </source>
</reference>
<dbReference type="RefSeq" id="WP_004072019.1">
    <property type="nucleotide sequence ID" value="NZ_CM001488.1"/>
</dbReference>
<feature type="transmembrane region" description="Helical" evidence="1">
    <location>
        <begin position="23"/>
        <end position="45"/>
    </location>
</feature>
<dbReference type="HOGENOM" id="CLU_070325_0_0_7"/>
<gene>
    <name evidence="2" type="ORF">DespoDRAFT_01116</name>
</gene>
<dbReference type="EMBL" id="CM001488">
    <property type="protein sequence ID" value="EIM63086.1"/>
    <property type="molecule type" value="Genomic_DNA"/>
</dbReference>
<dbReference type="Proteomes" id="UP000005778">
    <property type="component" value="Chromosome"/>
</dbReference>
<dbReference type="GO" id="GO:0140359">
    <property type="term" value="F:ABC-type transporter activity"/>
    <property type="evidence" value="ECO:0007669"/>
    <property type="project" value="InterPro"/>
</dbReference>
<keyword evidence="3" id="KW-1185">Reference proteome</keyword>
<proteinExistence type="predicted"/>
<dbReference type="GO" id="GO:0005886">
    <property type="term" value="C:plasma membrane"/>
    <property type="evidence" value="ECO:0007669"/>
    <property type="project" value="UniProtKB-SubCell"/>
</dbReference>
<dbReference type="PANTHER" id="PTHR43471:SF10">
    <property type="entry name" value="SLL1107 PROTEIN"/>
    <property type="match status" value="1"/>
</dbReference>
<protein>
    <recommendedName>
        <fullName evidence="4">ABC-type transport system involved in multi-copper enzyme maturation, permease component</fullName>
    </recommendedName>
</protein>
<evidence type="ECO:0000313" key="3">
    <source>
        <dbReference type="Proteomes" id="UP000005778"/>
    </source>
</evidence>
<feature type="transmembrane region" description="Helical" evidence="1">
    <location>
        <begin position="175"/>
        <end position="191"/>
    </location>
</feature>
<keyword evidence="1" id="KW-0472">Membrane</keyword>
<keyword evidence="1" id="KW-1133">Transmembrane helix</keyword>
<feature type="transmembrane region" description="Helical" evidence="1">
    <location>
        <begin position="100"/>
        <end position="128"/>
    </location>
</feature>
<evidence type="ECO:0000313" key="2">
    <source>
        <dbReference type="EMBL" id="EIM63086.1"/>
    </source>
</evidence>
<evidence type="ECO:0008006" key="4">
    <source>
        <dbReference type="Google" id="ProtNLM"/>
    </source>
</evidence>
<sequence length="271" mass="30246">MRTLYKIWLVTWITFVDCLRNKALYGILFMGVILFSANIIFTGMFSWEPGKVAVDMGLSTISFAGLIVVFFLCMTMLAGDFEKKTIYLILARPITRTHYVLGKFTGLGLIVLISSTILGICAVCSISISTLAMGVPIANNFSWGMFTLSVFFQTLSLLVLLALAFLWTMLTSNQFTAMILTLMSYFVGQNMENVKNIMTSTKLLSPDSPSLKAMEFASWIFPNLALFDIKTTIAHGLSLGFGEMTKIVLYGFFYASICLCLNIIIFQKREI</sequence>
<dbReference type="Pfam" id="PF12679">
    <property type="entry name" value="ABC2_membrane_2"/>
    <property type="match status" value="1"/>
</dbReference>
<organism evidence="2 3">
    <name type="scientific">Desulfobacter postgatei 2ac9</name>
    <dbReference type="NCBI Taxonomy" id="879212"/>
    <lineage>
        <taxon>Bacteria</taxon>
        <taxon>Pseudomonadati</taxon>
        <taxon>Thermodesulfobacteriota</taxon>
        <taxon>Desulfobacteria</taxon>
        <taxon>Desulfobacterales</taxon>
        <taxon>Desulfobacteraceae</taxon>
        <taxon>Desulfobacter</taxon>
    </lineage>
</organism>
<dbReference type="PANTHER" id="PTHR43471">
    <property type="entry name" value="ABC TRANSPORTER PERMEASE"/>
    <property type="match status" value="1"/>
</dbReference>
<dbReference type="AlphaFoldDB" id="I5B0S3"/>
<accession>I5B0S3</accession>
<feature type="transmembrane region" description="Helical" evidence="1">
    <location>
        <begin position="148"/>
        <end position="168"/>
    </location>
</feature>
<feature type="transmembrane region" description="Helical" evidence="1">
    <location>
        <begin position="57"/>
        <end position="79"/>
    </location>
</feature>
<evidence type="ECO:0000256" key="1">
    <source>
        <dbReference type="SAM" id="Phobius"/>
    </source>
</evidence>
<dbReference type="STRING" id="879212.DespoDRAFT_01116"/>
<feature type="transmembrane region" description="Helical" evidence="1">
    <location>
        <begin position="247"/>
        <end position="266"/>
    </location>
</feature>
<dbReference type="eggNOG" id="COG1277">
    <property type="taxonomic scope" value="Bacteria"/>
</dbReference>